<organismHost>
    <name type="scientific">Musca domestica</name>
    <name type="common">House fly</name>
    <dbReference type="NCBI Taxonomy" id="7370"/>
</organismHost>
<dbReference type="RefSeq" id="YP_001883424.1">
    <property type="nucleotide sequence ID" value="NC_010671.1"/>
</dbReference>
<reference evidence="2 3" key="1">
    <citation type="journal article" date="2008" name="Virology">
        <title>Sequence analysis of a non-classified, non-occluded DNA virus that causes salivary gland hypertrophy of Musca domestica, MdSGHV.</title>
        <authorList>
            <person name="Garcia-Maruniak A."/>
            <person name="Maruniak J.E."/>
            <person name="Farmerie W."/>
            <person name="Boucias D.G."/>
        </authorList>
    </citation>
    <scope>NUCLEOTIDE SEQUENCE [LARGE SCALE GENOMIC DNA]</scope>
    <source>
        <strain evidence="3">Isolate Musca domestica/United States/Boucias/-</strain>
    </source>
</reference>
<dbReference type="EMBL" id="EU522111">
    <property type="protein sequence ID" value="ACD03555.1"/>
    <property type="molecule type" value="Genomic_DNA"/>
</dbReference>
<accession>B2YG73</accession>
<feature type="compositionally biased region" description="Gly residues" evidence="1">
    <location>
        <begin position="9"/>
        <end position="20"/>
    </location>
</feature>
<organism evidence="2 3">
    <name type="scientific">Musca hytrovirus</name>
    <name type="common">isolate Musca domestica/United States/Boucias/-</name>
    <name type="synonym">MHV</name>
    <dbReference type="NCBI Taxonomy" id="523909"/>
    <lineage>
        <taxon>Viruses</taxon>
        <taxon>Viruses incertae sedis</taxon>
        <taxon>Naldaviricetes</taxon>
        <taxon>Lefavirales</taxon>
        <taxon>Hytrosaviridae</taxon>
        <taxon>Muscavirus</taxon>
        <taxon>Muscavirus musdomesticae</taxon>
    </lineage>
</organism>
<feature type="region of interest" description="Disordered" evidence="1">
    <location>
        <begin position="96"/>
        <end position="169"/>
    </location>
</feature>
<evidence type="ECO:0000256" key="1">
    <source>
        <dbReference type="SAM" id="MobiDB-lite"/>
    </source>
</evidence>
<name>B2YG73_MHVB</name>
<gene>
    <name evidence="2" type="ORF">MdSGHV096</name>
</gene>
<sequence length="1473" mass="165069">MGNSVSSISGGGGGGGGGNRPGNKYPLTVNTNDLLDGHYLAFYTGLEADDIVKICKSMDGVADITDLTIIIPGAYTKTKTINSKYSIKSVKYTEPSAAVSSASAETTPETTTDPKTETDVGGGAGGSGGGGSDGGDGAGGGGTETDGKQEDKTDDKSDDKTGTDSDKNKNEFGIIMDSNYYMIISTSLLSSADQTQIVFKRSIDESHEGTIMIGSKYSAYVDKYFDAYITDKFLSLVSSSNPINPTAKMKVFNELPVATTIYFTLQTFSLDKRYNARYPYALACRVTKLGPAMSHLNTVRNNANVMCIYSYDANDKFIDDAFKKYVIDDTTFVLTAGSYKVFPIGHESPDASGKTVKFKSRTIDMNTSASSSSRDFQLVPGSGGNHNIVPKDLGCGYQHRTRLFTAKDITDNVTQVFQPNQTLQLNRNDFQLYIGFIDLDTEIDIIGTLINSNDLATRKFILYFKTNIYGSNYLLPRELYKLKNNLGITNIKGLQNGINISKDFYLTLGIDEGQTTEMYDIVTVQGSSLNLKTLRKNEVISKQALLSSHTGDMKTSGAYIPDSELLLPTTYVDDKKLVVVAAVETTPSAVWNMAKNLVYKYQRKQWVLYFSLLENYTLGKCSGFTVIDGARGMKILYSESLPGKVNALNDSSFEVVINEHQTLIVSQNYINQTTRDKYISAFTVFPGQVNNSVGEYQQYKYSQVQKMSYVDYNLTDLQMNLKDNFIGGPSNTITVYANTEKFESPTIDQSRLSGRPEMYVDYFANMQSAEVMSAYLKAFENFMKLGVNAKIIKYTCLMRVRKEWIKTIPNTLYFEVIEGANKDYSLVFLFGGTDVRYTYNKGTSTFSIEKYQNIILDTAKAKSNTPPSNNEIYLENPLDAVSKTEDEVFYVNGPANHSWTLVPHSITSYNRNDFLSLQLTQYEDTFSRVLVPSGSVIQSDVSYTRHTFMRSDWTYFMYNLATLVKKETAQTKSNCLLFFDITTFVDTNTKMPSLTESLTQLLKKQDGSPFASFKVIYDDVNRLYTMSNIDIIINTDSKYYTFNFGRMYIHSPKNMDVTLPQGDDFLLDTVAEKFTFNGSSNLYTMTSYSIRPDSSGTPVVYPQIDKVARRATGVTVKSDNQFWNSVRAFVFISDLDKFEISNLVEMAKYLQVNLDGFYILTLVSYDTTTIEPWVFDRCVVIRGNDKSAITITNSTNNTYYYVNIKDGNYPESFMKFGLWKSERQPQTSDLTDIDFIINKYTGDPYDSTMKVYRNERISVVKDYMTFVFPDDTTKSFPKFVNFSTALNQYILFARPIPKGDLTGLTMRDAVGVLRFDLIAYFERGFDFSEIINYIVQFRTLTKNALKYVIIYLPSGSSGGILKKPDKDYTVTIDSLRYSTTDFTFTENPGVLIHPPVEFDSVSDSYKLDTNVILYNPTKNFRGSVNANQLIYHVPQSGDEVALSSGSSNIYHSVTVPNQVYLNMRITVSNLMSK</sequence>
<keyword evidence="3" id="KW-1185">Reference proteome</keyword>
<feature type="compositionally biased region" description="Basic and acidic residues" evidence="1">
    <location>
        <begin position="145"/>
        <end position="169"/>
    </location>
</feature>
<dbReference type="Proteomes" id="UP000011274">
    <property type="component" value="Segment"/>
</dbReference>
<dbReference type="KEGG" id="vg:6295422"/>
<evidence type="ECO:0000313" key="3">
    <source>
        <dbReference type="Proteomes" id="UP000011274"/>
    </source>
</evidence>
<evidence type="ECO:0000313" key="2">
    <source>
        <dbReference type="EMBL" id="ACD03555.1"/>
    </source>
</evidence>
<feature type="compositionally biased region" description="Gly residues" evidence="1">
    <location>
        <begin position="120"/>
        <end position="144"/>
    </location>
</feature>
<dbReference type="GeneID" id="6295422"/>
<protein>
    <submittedName>
        <fullName evidence="2">Uncharacterized protein</fullName>
    </submittedName>
</protein>
<feature type="compositionally biased region" description="Low complexity" evidence="1">
    <location>
        <begin position="96"/>
        <end position="111"/>
    </location>
</feature>
<proteinExistence type="predicted"/>
<feature type="region of interest" description="Disordered" evidence="1">
    <location>
        <begin position="1"/>
        <end position="24"/>
    </location>
</feature>